<evidence type="ECO:0000313" key="1">
    <source>
        <dbReference type="EMBL" id="PVX97664.1"/>
    </source>
</evidence>
<comment type="caution">
    <text evidence="1">The sequence shown here is derived from an EMBL/GenBank/DDBJ whole genome shotgun (WGS) entry which is preliminary data.</text>
</comment>
<organism evidence="1 2">
    <name type="scientific">Paraburkholderia unamae</name>
    <dbReference type="NCBI Taxonomy" id="219649"/>
    <lineage>
        <taxon>Bacteria</taxon>
        <taxon>Pseudomonadati</taxon>
        <taxon>Pseudomonadota</taxon>
        <taxon>Betaproteobacteria</taxon>
        <taxon>Burkholderiales</taxon>
        <taxon>Burkholderiaceae</taxon>
        <taxon>Paraburkholderia</taxon>
    </lineage>
</organism>
<dbReference type="Pfam" id="PF18742">
    <property type="entry name" value="DpnII-MboI"/>
    <property type="match status" value="1"/>
</dbReference>
<protein>
    <submittedName>
        <fullName evidence="1">Uncharacterized protein</fullName>
    </submittedName>
</protein>
<dbReference type="RefSeq" id="WP_133254403.1">
    <property type="nucleotide sequence ID" value="NZ_QEOB01000001.1"/>
</dbReference>
<dbReference type="EMBL" id="QEOB01000001">
    <property type="protein sequence ID" value="PVX97664.1"/>
    <property type="molecule type" value="Genomic_DNA"/>
</dbReference>
<proteinExistence type="predicted"/>
<reference evidence="1 2" key="1">
    <citation type="submission" date="2018-05" db="EMBL/GenBank/DDBJ databases">
        <title>Genomic Encyclopedia of Type Strains, Phase IV (KMG-V): Genome sequencing to study the core and pangenomes of soil and plant-associated prokaryotes.</title>
        <authorList>
            <person name="Whitman W."/>
        </authorList>
    </citation>
    <scope>NUCLEOTIDE SEQUENCE [LARGE SCALE GENOMIC DNA]</scope>
    <source>
        <strain evidence="1 2">SCZa-39</strain>
    </source>
</reference>
<accession>A0ABX5KVG8</accession>
<sequence>MTATWIGTALEQLRSNVTGANRKGNVGGLLARHLLSGDPRFNIEWDVNCNETWMHDVYDASNLACVAALAYTIHATGDGTYLADLENGLMRATTRDPAAAGHGTALHDIGVLLGLCIGAQLLRNRSESYAIWCLSVARQLAQTPSGRTDALTCYACHLCTKDPLAPTLDMQSPVESRAAFAWWFRLPSEISKAPHEQLTKVHESVVQDALSASLDRYPAHQSALIWSCIRNAVSDTTSDALRSPATVVHALRNFETAMKRWRWDSDKLQKPIRWPIRSEREVQDILWLILRPIFDDLEDEDTLPKFGHSTYRADFGIPSLGLLIEAKYARSAGDFKTIEKEVLQDLVPYLKTPERYSEVIVFIYDESSSVQNHDTTIRALRSLPGISEVLVVCRPSQLPLGS</sequence>
<evidence type="ECO:0000313" key="2">
    <source>
        <dbReference type="Proteomes" id="UP000245712"/>
    </source>
</evidence>
<name>A0ABX5KVG8_9BURK</name>
<dbReference type="Proteomes" id="UP000245712">
    <property type="component" value="Unassembled WGS sequence"/>
</dbReference>
<keyword evidence="2" id="KW-1185">Reference proteome</keyword>
<gene>
    <name evidence="1" type="ORF">C7402_101378</name>
</gene>